<dbReference type="Pfam" id="PF00034">
    <property type="entry name" value="Cytochrom_C"/>
    <property type="match status" value="1"/>
</dbReference>
<dbReference type="InterPro" id="IPR036909">
    <property type="entry name" value="Cyt_c-like_dom_sf"/>
</dbReference>
<sequence length="284" mass="29943">MNLLFKTTLAALAISAAASVPFLPGVSAQNATPVPAVPARAQATVGSQGPPPEHAKFTAAQIDAGGSLFLQNCAFCHGKDAGGGESGPDLTRSKVVSGDKNGEGIGAVVRNGRPDKGMPRFSLPDTEIVELVAFIHSQQDKAMSQTGVRKGVEDSDLLTGNVAAGKKYFETTGGCVSCHSATGDLAGVAKKYTGLRLEEEMLSPRDAKTKVTVKTRTGVTLTGVETYKDEFVLGMTDSFGVYHSWPVTAVTYKEDSPVDAHVALFSKYTDEDIHNLYAYINTLK</sequence>
<dbReference type="OrthoDB" id="232040at2"/>
<evidence type="ECO:0000256" key="3">
    <source>
        <dbReference type="ARBA" id="ARBA00023004"/>
    </source>
</evidence>
<evidence type="ECO:0000313" key="9">
    <source>
        <dbReference type="Proteomes" id="UP000182409"/>
    </source>
</evidence>
<name>A0A1H4JLZ6_9BACT</name>
<accession>A0A1H4JLZ6</accession>
<evidence type="ECO:0000256" key="2">
    <source>
        <dbReference type="ARBA" id="ARBA00022723"/>
    </source>
</evidence>
<keyword evidence="1 4" id="KW-0349">Heme</keyword>
<keyword evidence="2 4" id="KW-0479">Metal-binding</keyword>
<evidence type="ECO:0000256" key="4">
    <source>
        <dbReference type="PROSITE-ProRule" id="PRU00433"/>
    </source>
</evidence>
<evidence type="ECO:0000259" key="7">
    <source>
        <dbReference type="PROSITE" id="PS51007"/>
    </source>
</evidence>
<dbReference type="Pfam" id="PF13442">
    <property type="entry name" value="Cytochrome_CBB3"/>
    <property type="match status" value="1"/>
</dbReference>
<organism evidence="8 9">
    <name type="scientific">Terriglobus roseus</name>
    <dbReference type="NCBI Taxonomy" id="392734"/>
    <lineage>
        <taxon>Bacteria</taxon>
        <taxon>Pseudomonadati</taxon>
        <taxon>Acidobacteriota</taxon>
        <taxon>Terriglobia</taxon>
        <taxon>Terriglobales</taxon>
        <taxon>Acidobacteriaceae</taxon>
        <taxon>Terriglobus</taxon>
    </lineage>
</organism>
<dbReference type="GO" id="GO:0020037">
    <property type="term" value="F:heme binding"/>
    <property type="evidence" value="ECO:0007669"/>
    <property type="project" value="InterPro"/>
</dbReference>
<dbReference type="PANTHER" id="PTHR33751">
    <property type="entry name" value="CBB3-TYPE CYTOCHROME C OXIDASE SUBUNIT FIXP"/>
    <property type="match status" value="1"/>
</dbReference>
<dbReference type="PROSITE" id="PS51007">
    <property type="entry name" value="CYTC"/>
    <property type="match status" value="2"/>
</dbReference>
<dbReference type="GO" id="GO:0046872">
    <property type="term" value="F:metal ion binding"/>
    <property type="evidence" value="ECO:0007669"/>
    <property type="project" value="UniProtKB-KW"/>
</dbReference>
<feature type="region of interest" description="Disordered" evidence="5">
    <location>
        <begin position="95"/>
        <end position="120"/>
    </location>
</feature>
<dbReference type="Gene3D" id="1.10.760.10">
    <property type="entry name" value="Cytochrome c-like domain"/>
    <property type="match status" value="2"/>
</dbReference>
<gene>
    <name evidence="8" type="ORF">SAMN05443244_0683</name>
</gene>
<evidence type="ECO:0000256" key="5">
    <source>
        <dbReference type="SAM" id="MobiDB-lite"/>
    </source>
</evidence>
<dbReference type="PANTHER" id="PTHR33751:SF1">
    <property type="entry name" value="CBB3-TYPE CYTOCHROME C OXIDASE SUBUNIT FIXP"/>
    <property type="match status" value="1"/>
</dbReference>
<proteinExistence type="predicted"/>
<dbReference type="SUPFAM" id="SSF46626">
    <property type="entry name" value="Cytochrome c"/>
    <property type="match status" value="2"/>
</dbReference>
<evidence type="ECO:0000256" key="1">
    <source>
        <dbReference type="ARBA" id="ARBA00022617"/>
    </source>
</evidence>
<feature type="signal peptide" evidence="6">
    <location>
        <begin position="1"/>
        <end position="18"/>
    </location>
</feature>
<evidence type="ECO:0000256" key="6">
    <source>
        <dbReference type="SAM" id="SignalP"/>
    </source>
</evidence>
<dbReference type="InterPro" id="IPR050597">
    <property type="entry name" value="Cytochrome_c_Oxidase_Subunit"/>
</dbReference>
<dbReference type="RefSeq" id="WP_074652348.1">
    <property type="nucleotide sequence ID" value="NZ_FNSD01000001.1"/>
</dbReference>
<dbReference type="GO" id="GO:0009055">
    <property type="term" value="F:electron transfer activity"/>
    <property type="evidence" value="ECO:0007669"/>
    <property type="project" value="InterPro"/>
</dbReference>
<dbReference type="AlphaFoldDB" id="A0A1H4JLZ6"/>
<feature type="domain" description="Cytochrome c" evidence="7">
    <location>
        <begin position="160"/>
        <end position="284"/>
    </location>
</feature>
<feature type="domain" description="Cytochrome c" evidence="7">
    <location>
        <begin position="60"/>
        <end position="139"/>
    </location>
</feature>
<protein>
    <submittedName>
        <fullName evidence="8">Cytochrome c oxidase cbb3-type subunit 3</fullName>
    </submittedName>
</protein>
<reference evidence="8 9" key="1">
    <citation type="submission" date="2016-10" db="EMBL/GenBank/DDBJ databases">
        <authorList>
            <person name="de Groot N.N."/>
        </authorList>
    </citation>
    <scope>NUCLEOTIDE SEQUENCE [LARGE SCALE GENOMIC DNA]</scope>
    <source>
        <strain evidence="8 9">AB35.6</strain>
    </source>
</reference>
<dbReference type="Proteomes" id="UP000182409">
    <property type="component" value="Unassembled WGS sequence"/>
</dbReference>
<keyword evidence="3 4" id="KW-0408">Iron</keyword>
<dbReference type="EMBL" id="FNSD01000001">
    <property type="protein sequence ID" value="SEB46985.1"/>
    <property type="molecule type" value="Genomic_DNA"/>
</dbReference>
<feature type="chain" id="PRO_5010292723" evidence="6">
    <location>
        <begin position="19"/>
        <end position="284"/>
    </location>
</feature>
<evidence type="ECO:0000313" key="8">
    <source>
        <dbReference type="EMBL" id="SEB46985.1"/>
    </source>
</evidence>
<keyword evidence="6" id="KW-0732">Signal</keyword>
<dbReference type="InterPro" id="IPR009056">
    <property type="entry name" value="Cyt_c-like_dom"/>
</dbReference>